<evidence type="ECO:0000259" key="1">
    <source>
        <dbReference type="PROSITE" id="PS51819"/>
    </source>
</evidence>
<dbReference type="RefSeq" id="WP_092835532.1">
    <property type="nucleotide sequence ID" value="NZ_FOVP01000004.1"/>
</dbReference>
<protein>
    <recommendedName>
        <fullName evidence="1">VOC domain-containing protein</fullName>
    </recommendedName>
</protein>
<dbReference type="PROSITE" id="PS51819">
    <property type="entry name" value="VOC"/>
    <property type="match status" value="1"/>
</dbReference>
<dbReference type="Proteomes" id="UP000198599">
    <property type="component" value="Unassembled WGS sequence"/>
</dbReference>
<dbReference type="STRING" id="1005928.SAMN04487859_104108"/>
<dbReference type="OrthoDB" id="7346917at2"/>
<dbReference type="AlphaFoldDB" id="A0A1I4ZU25"/>
<dbReference type="Gene3D" id="3.10.180.10">
    <property type="entry name" value="2,3-Dihydroxybiphenyl 1,2-Dioxygenase, domain 1"/>
    <property type="match status" value="1"/>
</dbReference>
<dbReference type="InterPro" id="IPR037523">
    <property type="entry name" value="VOC_core"/>
</dbReference>
<evidence type="ECO:0000313" key="3">
    <source>
        <dbReference type="Proteomes" id="UP000198599"/>
    </source>
</evidence>
<sequence>MDLETVSADEFGAALTGIGLNILVRDVPAQVAFLEDIFQMEGHRVSADFAIMTYHGHIMQLHGDHTYSQNPLLGHLPETPPRGAGAEFRLYHTDPDAATERAKARGAYVLQEPADKPHGLRECFILCDNGYAWVASLPLPQFRNGEPS</sequence>
<gene>
    <name evidence="2" type="ORF">SAMN04487859_104108</name>
</gene>
<organism evidence="2 3">
    <name type="scientific">Roseovarius lutimaris</name>
    <dbReference type="NCBI Taxonomy" id="1005928"/>
    <lineage>
        <taxon>Bacteria</taxon>
        <taxon>Pseudomonadati</taxon>
        <taxon>Pseudomonadota</taxon>
        <taxon>Alphaproteobacteria</taxon>
        <taxon>Rhodobacterales</taxon>
        <taxon>Roseobacteraceae</taxon>
        <taxon>Roseovarius</taxon>
    </lineage>
</organism>
<proteinExistence type="predicted"/>
<reference evidence="3" key="1">
    <citation type="submission" date="2016-10" db="EMBL/GenBank/DDBJ databases">
        <authorList>
            <person name="Varghese N."/>
            <person name="Submissions S."/>
        </authorList>
    </citation>
    <scope>NUCLEOTIDE SEQUENCE [LARGE SCALE GENOMIC DNA]</scope>
    <source>
        <strain evidence="3">DSM 28463</strain>
    </source>
</reference>
<accession>A0A1I4ZU25</accession>
<name>A0A1I4ZU25_9RHOB</name>
<keyword evidence="3" id="KW-1185">Reference proteome</keyword>
<dbReference type="InterPro" id="IPR029068">
    <property type="entry name" value="Glyas_Bleomycin-R_OHBP_Dase"/>
</dbReference>
<dbReference type="EMBL" id="FOVP01000004">
    <property type="protein sequence ID" value="SFN53667.1"/>
    <property type="molecule type" value="Genomic_DNA"/>
</dbReference>
<evidence type="ECO:0000313" key="2">
    <source>
        <dbReference type="EMBL" id="SFN53667.1"/>
    </source>
</evidence>
<dbReference type="Pfam" id="PF00903">
    <property type="entry name" value="Glyoxalase"/>
    <property type="match status" value="1"/>
</dbReference>
<dbReference type="SUPFAM" id="SSF54593">
    <property type="entry name" value="Glyoxalase/Bleomycin resistance protein/Dihydroxybiphenyl dioxygenase"/>
    <property type="match status" value="1"/>
</dbReference>
<dbReference type="InterPro" id="IPR004360">
    <property type="entry name" value="Glyas_Fos-R_dOase_dom"/>
</dbReference>
<feature type="domain" description="VOC" evidence="1">
    <location>
        <begin position="14"/>
        <end position="138"/>
    </location>
</feature>